<dbReference type="InterPro" id="IPR052018">
    <property type="entry name" value="PHP_domain"/>
</dbReference>
<reference evidence="1" key="1">
    <citation type="journal article" date="2015" name="Nature">
        <title>Complex archaea that bridge the gap between prokaryotes and eukaryotes.</title>
        <authorList>
            <person name="Spang A."/>
            <person name="Saw J.H."/>
            <person name="Jorgensen S.L."/>
            <person name="Zaremba-Niedzwiedzka K."/>
            <person name="Martijn J."/>
            <person name="Lind A.E."/>
            <person name="van Eijk R."/>
            <person name="Schleper C."/>
            <person name="Guy L."/>
            <person name="Ettema T.J."/>
        </authorList>
    </citation>
    <scope>NUCLEOTIDE SEQUENCE</scope>
</reference>
<dbReference type="AlphaFoldDB" id="A0A0F8YQI5"/>
<dbReference type="GO" id="GO:0035312">
    <property type="term" value="F:5'-3' DNA exonuclease activity"/>
    <property type="evidence" value="ECO:0007669"/>
    <property type="project" value="TreeGrafter"/>
</dbReference>
<comment type="caution">
    <text evidence="1">The sequence shown here is derived from an EMBL/GenBank/DDBJ whole genome shotgun (WGS) entry which is preliminary data.</text>
</comment>
<dbReference type="InterPro" id="IPR016195">
    <property type="entry name" value="Pol/histidinol_Pase-like"/>
</dbReference>
<name>A0A0F8YQI5_9ZZZZ</name>
<accession>A0A0F8YQI5</accession>
<evidence type="ECO:0000313" key="1">
    <source>
        <dbReference type="EMBL" id="KKK83647.1"/>
    </source>
</evidence>
<dbReference type="PANTHER" id="PTHR42924">
    <property type="entry name" value="EXONUCLEASE"/>
    <property type="match status" value="1"/>
</dbReference>
<dbReference type="Gene3D" id="3.20.20.140">
    <property type="entry name" value="Metal-dependent hydrolases"/>
    <property type="match status" value="1"/>
</dbReference>
<gene>
    <name evidence="1" type="ORF">LCGC14_2791280</name>
</gene>
<dbReference type="EMBL" id="LAZR01052124">
    <property type="protein sequence ID" value="KKK83647.1"/>
    <property type="molecule type" value="Genomic_DNA"/>
</dbReference>
<sequence length="223" mass="24304">MSPKKIVERSLKKDLDIIAICDHNSAENAGAAIRSVKSDRLCVIPGMEICSREEVHILALFGELEQALVMQQHVYGHLPGQNEAKVFGYQIIADENDEVLGESSRLLIGATELGLQEIVTKARSLGGVTIASHVDRPAFGIIGKLGFIPDDLRIDGVEISYRIPLKTARDSIPGIKHFPCVTSSDAHSPDDIGRAWTSFLMAAPTVEEIRLALKGEKGRKVEI</sequence>
<dbReference type="CDD" id="cd07432">
    <property type="entry name" value="PHP_HisPPase"/>
    <property type="match status" value="1"/>
</dbReference>
<dbReference type="Pfam" id="PF13263">
    <property type="entry name" value="PHP_C"/>
    <property type="match status" value="1"/>
</dbReference>
<dbReference type="GO" id="GO:0004534">
    <property type="term" value="F:5'-3' RNA exonuclease activity"/>
    <property type="evidence" value="ECO:0007669"/>
    <property type="project" value="TreeGrafter"/>
</dbReference>
<dbReference type="SUPFAM" id="SSF89550">
    <property type="entry name" value="PHP domain-like"/>
    <property type="match status" value="1"/>
</dbReference>
<organism evidence="1">
    <name type="scientific">marine sediment metagenome</name>
    <dbReference type="NCBI Taxonomy" id="412755"/>
    <lineage>
        <taxon>unclassified sequences</taxon>
        <taxon>metagenomes</taxon>
        <taxon>ecological metagenomes</taxon>
    </lineage>
</organism>
<evidence type="ECO:0008006" key="2">
    <source>
        <dbReference type="Google" id="ProtNLM"/>
    </source>
</evidence>
<proteinExistence type="predicted"/>
<protein>
    <recommendedName>
        <fullName evidence="2">Polymerase/histidinol phosphatase N-terminal domain-containing protein</fullName>
    </recommendedName>
</protein>
<dbReference type="PANTHER" id="PTHR42924:SF3">
    <property type="entry name" value="POLYMERASE_HISTIDINOL PHOSPHATASE N-TERMINAL DOMAIN-CONTAINING PROTEIN"/>
    <property type="match status" value="1"/>
</dbReference>